<dbReference type="InterPro" id="IPR012340">
    <property type="entry name" value="NA-bd_OB-fold"/>
</dbReference>
<dbReference type="Gene3D" id="2.40.50.100">
    <property type="match status" value="1"/>
</dbReference>
<dbReference type="SUPFAM" id="SSF50331">
    <property type="entry name" value="MOP-like"/>
    <property type="match status" value="1"/>
</dbReference>
<keyword evidence="1" id="KW-0813">Transport</keyword>
<feature type="domain" description="ABC transporter" evidence="6">
    <location>
        <begin position="3"/>
        <end position="233"/>
    </location>
</feature>
<gene>
    <name evidence="7" type="ORF">NRE15_13050</name>
</gene>
<dbReference type="Pfam" id="PF00005">
    <property type="entry name" value="ABC_tran"/>
    <property type="match status" value="1"/>
</dbReference>
<dbReference type="Gene3D" id="2.40.50.140">
    <property type="entry name" value="Nucleic acid-binding proteins"/>
    <property type="match status" value="1"/>
</dbReference>
<organism evidence="7 8">
    <name type="scientific">Fundicoccus culcitae</name>
    <dbReference type="NCBI Taxonomy" id="2969821"/>
    <lineage>
        <taxon>Bacteria</taxon>
        <taxon>Bacillati</taxon>
        <taxon>Bacillota</taxon>
        <taxon>Bacilli</taxon>
        <taxon>Lactobacillales</taxon>
        <taxon>Aerococcaceae</taxon>
        <taxon>Fundicoccus</taxon>
    </lineage>
</organism>
<keyword evidence="2" id="KW-1003">Cell membrane</keyword>
<evidence type="ECO:0000259" key="6">
    <source>
        <dbReference type="PROSITE" id="PS50893"/>
    </source>
</evidence>
<evidence type="ECO:0000256" key="2">
    <source>
        <dbReference type="ARBA" id="ARBA00022475"/>
    </source>
</evidence>
<dbReference type="PROSITE" id="PS00211">
    <property type="entry name" value="ABC_TRANSPORTER_1"/>
    <property type="match status" value="1"/>
</dbReference>
<dbReference type="Proteomes" id="UP001315967">
    <property type="component" value="Chromosome"/>
</dbReference>
<dbReference type="SUPFAM" id="SSF52540">
    <property type="entry name" value="P-loop containing nucleoside triphosphate hydrolases"/>
    <property type="match status" value="1"/>
</dbReference>
<dbReference type="GO" id="GO:0005524">
    <property type="term" value="F:ATP binding"/>
    <property type="evidence" value="ECO:0007669"/>
    <property type="project" value="UniProtKB-KW"/>
</dbReference>
<proteinExistence type="predicted"/>
<evidence type="ECO:0000256" key="1">
    <source>
        <dbReference type="ARBA" id="ARBA00022448"/>
    </source>
</evidence>
<dbReference type="RefSeq" id="WP_313793301.1">
    <property type="nucleotide sequence ID" value="NZ_CP102453.1"/>
</dbReference>
<dbReference type="CDD" id="cd03259">
    <property type="entry name" value="ABC_Carb_Solutes_like"/>
    <property type="match status" value="1"/>
</dbReference>
<dbReference type="PANTHER" id="PTHR43875">
    <property type="entry name" value="MALTODEXTRIN IMPORT ATP-BINDING PROTEIN MSMX"/>
    <property type="match status" value="1"/>
</dbReference>
<dbReference type="SMART" id="SM00382">
    <property type="entry name" value="AAA"/>
    <property type="match status" value="1"/>
</dbReference>
<dbReference type="PANTHER" id="PTHR43875:SF1">
    <property type="entry name" value="OSMOPROTECTIVE COMPOUNDS UPTAKE ATP-BINDING PROTEIN GGTA"/>
    <property type="match status" value="1"/>
</dbReference>
<dbReference type="PROSITE" id="PS50893">
    <property type="entry name" value="ABC_TRANSPORTER_2"/>
    <property type="match status" value="1"/>
</dbReference>
<reference evidence="7 8" key="1">
    <citation type="submission" date="2022-08" db="EMBL/GenBank/DDBJ databases">
        <title>Aerococcaceae sp. nov isolated from spoiled eye mask.</title>
        <authorList>
            <person name="Zhou G."/>
            <person name="Xie X.-B."/>
            <person name="Shi Q.-S."/>
            <person name="Wang Y.-S."/>
            <person name="Wen X."/>
            <person name="Peng H."/>
            <person name="Yang X.-J."/>
            <person name="Tao H.-B."/>
            <person name="Huang X.-M."/>
        </authorList>
    </citation>
    <scope>NUCLEOTIDE SEQUENCE [LARGE SCALE GENOMIC DNA]</scope>
    <source>
        <strain evidence="8">DM20194951</strain>
    </source>
</reference>
<keyword evidence="4 7" id="KW-0067">ATP-binding</keyword>
<dbReference type="InterPro" id="IPR008995">
    <property type="entry name" value="Mo/tungstate-bd_C_term_dom"/>
</dbReference>
<evidence type="ECO:0000256" key="4">
    <source>
        <dbReference type="ARBA" id="ARBA00022840"/>
    </source>
</evidence>
<evidence type="ECO:0000313" key="7">
    <source>
        <dbReference type="EMBL" id="UUX33799.1"/>
    </source>
</evidence>
<dbReference type="InterPro" id="IPR027417">
    <property type="entry name" value="P-loop_NTPase"/>
</dbReference>
<keyword evidence="5" id="KW-0472">Membrane</keyword>
<dbReference type="InterPro" id="IPR015853">
    <property type="entry name" value="ABC_transpr_FbpC"/>
</dbReference>
<dbReference type="InterPro" id="IPR003439">
    <property type="entry name" value="ABC_transporter-like_ATP-bd"/>
</dbReference>
<evidence type="ECO:0000256" key="5">
    <source>
        <dbReference type="ARBA" id="ARBA00023136"/>
    </source>
</evidence>
<name>A0ABY5P528_9LACT</name>
<evidence type="ECO:0000313" key="8">
    <source>
        <dbReference type="Proteomes" id="UP001315967"/>
    </source>
</evidence>
<sequence>MQVRFEDVTMRFQDNTVLDKINFTLPSKQLVSFLGPSGCGKSTTLYLISGLLEASGGKIFFDDRDVTKLDPVKRQVGLVFQNYALYPHLTVLENIMFPLKMAKMPKKERRERAEEMARLTRITDQLNKYPRQLSGGQQQRVAISRALSKSPDTLLMDEPLSNLDARLRIEMREEIRRIQQETEVTTVFVTHDQEEALSIADRVMVLDKGEIQQISDPVTLYQRPNNLFVAKFIGTPIINTFQRSSVALNPEAEIFNQEWELIGIRSEQFRLADESDYLIKAQVQRIENVGKETTIHCVAGEEHFVATDIEANISENDTIYLKVKGDLLLFDQDNNIIESSGDNES</sequence>
<keyword evidence="8" id="KW-1185">Reference proteome</keyword>
<dbReference type="InterPro" id="IPR003593">
    <property type="entry name" value="AAA+_ATPase"/>
</dbReference>
<dbReference type="Gene3D" id="3.40.50.300">
    <property type="entry name" value="P-loop containing nucleotide triphosphate hydrolases"/>
    <property type="match status" value="1"/>
</dbReference>
<accession>A0ABY5P528</accession>
<dbReference type="InterPro" id="IPR047641">
    <property type="entry name" value="ABC_transpr_MalK/UgpC-like"/>
</dbReference>
<dbReference type="InterPro" id="IPR017871">
    <property type="entry name" value="ABC_transporter-like_CS"/>
</dbReference>
<protein>
    <submittedName>
        <fullName evidence="7">ABC transporter ATP-binding protein</fullName>
    </submittedName>
</protein>
<evidence type="ECO:0000256" key="3">
    <source>
        <dbReference type="ARBA" id="ARBA00022741"/>
    </source>
</evidence>
<keyword evidence="3" id="KW-0547">Nucleotide-binding</keyword>
<dbReference type="EMBL" id="CP102453">
    <property type="protein sequence ID" value="UUX33799.1"/>
    <property type="molecule type" value="Genomic_DNA"/>
</dbReference>